<dbReference type="EMBL" id="JAYWIO010000005">
    <property type="protein sequence ID" value="KAK7260200.1"/>
    <property type="molecule type" value="Genomic_DNA"/>
</dbReference>
<dbReference type="Proteomes" id="UP001372338">
    <property type="component" value="Unassembled WGS sequence"/>
</dbReference>
<dbReference type="AlphaFoldDB" id="A0AAN9I1G8"/>
<reference evidence="1 2" key="1">
    <citation type="submission" date="2024-01" db="EMBL/GenBank/DDBJ databases">
        <title>The genomes of 5 underutilized Papilionoideae crops provide insights into root nodulation and disease resistanc.</title>
        <authorList>
            <person name="Yuan L."/>
        </authorList>
    </citation>
    <scope>NUCLEOTIDE SEQUENCE [LARGE SCALE GENOMIC DNA]</scope>
    <source>
        <strain evidence="1">ZHUSHIDOU_FW_LH</strain>
        <tissue evidence="1">Leaf</tissue>
    </source>
</reference>
<comment type="caution">
    <text evidence="1">The sequence shown here is derived from an EMBL/GenBank/DDBJ whole genome shotgun (WGS) entry which is preliminary data.</text>
</comment>
<protein>
    <submittedName>
        <fullName evidence="1">Uncharacterized protein</fullName>
    </submittedName>
</protein>
<accession>A0AAN9I1G8</accession>
<name>A0AAN9I1G8_CROPI</name>
<evidence type="ECO:0000313" key="1">
    <source>
        <dbReference type="EMBL" id="KAK7260200.1"/>
    </source>
</evidence>
<keyword evidence="2" id="KW-1185">Reference proteome</keyword>
<gene>
    <name evidence="1" type="ORF">RIF29_26045</name>
</gene>
<organism evidence="1 2">
    <name type="scientific">Crotalaria pallida</name>
    <name type="common">Smooth rattlebox</name>
    <name type="synonym">Crotalaria striata</name>
    <dbReference type="NCBI Taxonomy" id="3830"/>
    <lineage>
        <taxon>Eukaryota</taxon>
        <taxon>Viridiplantae</taxon>
        <taxon>Streptophyta</taxon>
        <taxon>Embryophyta</taxon>
        <taxon>Tracheophyta</taxon>
        <taxon>Spermatophyta</taxon>
        <taxon>Magnoliopsida</taxon>
        <taxon>eudicotyledons</taxon>
        <taxon>Gunneridae</taxon>
        <taxon>Pentapetalae</taxon>
        <taxon>rosids</taxon>
        <taxon>fabids</taxon>
        <taxon>Fabales</taxon>
        <taxon>Fabaceae</taxon>
        <taxon>Papilionoideae</taxon>
        <taxon>50 kb inversion clade</taxon>
        <taxon>genistoids sensu lato</taxon>
        <taxon>core genistoids</taxon>
        <taxon>Crotalarieae</taxon>
        <taxon>Crotalaria</taxon>
    </lineage>
</organism>
<sequence length="80" mass="9071">MVEEMSSNRTSSSSNIMIVIWKSHLAKTVYVKAKTQFFSSQLRRIKAINEGVKVSQHHKHDTAQCIAITTKPFILAKNPK</sequence>
<proteinExistence type="predicted"/>
<evidence type="ECO:0000313" key="2">
    <source>
        <dbReference type="Proteomes" id="UP001372338"/>
    </source>
</evidence>